<evidence type="ECO:0000313" key="7">
    <source>
        <dbReference type="EMBL" id="PVI00507.1"/>
    </source>
</evidence>
<dbReference type="PANTHER" id="PTHR12585">
    <property type="entry name" value="SCC1 / RAD21 FAMILY MEMBER"/>
    <property type="match status" value="1"/>
</dbReference>
<dbReference type="SUPFAM" id="SSF46785">
    <property type="entry name" value="Winged helix' DNA-binding domain"/>
    <property type="match status" value="1"/>
</dbReference>
<dbReference type="InterPro" id="IPR039781">
    <property type="entry name" value="Rad21/Rec8-like"/>
</dbReference>
<evidence type="ECO:0000313" key="8">
    <source>
        <dbReference type="Proteomes" id="UP000244855"/>
    </source>
</evidence>
<comment type="similarity">
    <text evidence="2">Belongs to the rad21 family.</text>
</comment>
<evidence type="ECO:0000259" key="6">
    <source>
        <dbReference type="Pfam" id="PF04825"/>
    </source>
</evidence>
<proteinExistence type="inferred from homology"/>
<sequence>MFYPAELLRREGALARVWMAANVEKKLTKAQVLQDKIDEDISEIMRPRVPLSLRLSGSLLLGVVRIYSRKARYLLDDCSDALWKIKMAFKPGNIDLPAHSHVANPAALTLPDTITDIDLLAPMPDPSLLLSQSLDLGDIPLPDLGGTDWDSSQFLSTSVEQPRAGDDTMIEFEDLGIDFSGNDVEEDVSIEIGRDAGPAQRLSEEFSMGGKELEGEDDLNLDLGADLSDDEGTVVPDIGGDTDIPMGGTELELEPAEDVTATEALAPEARERSLSPLSELGENEARALEEEIQNTSIFQLAPGEQQEEDEEEAHQARAKRRRVIQQDTQTQMSTSQIREHQINHEDILKPVSFLPRDPMLMALMNMQKSGGFVSSILGDGRSQGWAPELRGILSMEIVSRPSQKRKRDSGIADVGAAGEQAAAGAEKTPHPESDDEISPEDQEEVVIGDDTIIEGEDGEHIQLPEDDIPIPQDDIEEVFSPLPENFDETTLPLLHPAESGVVSLETKHAVHLLRTVFGDAGETDEEERLKNVVPFQSMFPEDRTSKADAARMFNEILVLATKDAIKVEQVNEDNKIGGQIRIRAKRGLWGSWAETDVSGAEAIKAAEAAEAAQASAASAVAADPIPSADVATEE</sequence>
<evidence type="ECO:0000259" key="5">
    <source>
        <dbReference type="Pfam" id="PF04824"/>
    </source>
</evidence>
<keyword evidence="8" id="KW-1185">Reference proteome</keyword>
<evidence type="ECO:0008006" key="9">
    <source>
        <dbReference type="Google" id="ProtNLM"/>
    </source>
</evidence>
<feature type="region of interest" description="Disordered" evidence="4">
    <location>
        <begin position="400"/>
        <end position="442"/>
    </location>
</feature>
<protein>
    <recommendedName>
        <fullName evidence="9">Rad21/Rec8-like protein N-terminal domain-containing protein</fullName>
    </recommendedName>
</protein>
<evidence type="ECO:0000256" key="1">
    <source>
        <dbReference type="ARBA" id="ARBA00004123"/>
    </source>
</evidence>
<dbReference type="CDD" id="cd21788">
    <property type="entry name" value="Rad21_Rec8_M_SpRad21p-like"/>
    <property type="match status" value="1"/>
</dbReference>
<dbReference type="GO" id="GO:0030892">
    <property type="term" value="C:mitotic cohesin complex"/>
    <property type="evidence" value="ECO:0007669"/>
    <property type="project" value="TreeGrafter"/>
</dbReference>
<dbReference type="AlphaFoldDB" id="A0A2V1DQQ4"/>
<dbReference type="InterPro" id="IPR006910">
    <property type="entry name" value="Rad21_Rec8_N"/>
</dbReference>
<dbReference type="InterPro" id="IPR036390">
    <property type="entry name" value="WH_DNA-bd_sf"/>
</dbReference>
<feature type="region of interest" description="Disordered" evidence="4">
    <location>
        <begin position="302"/>
        <end position="339"/>
    </location>
</feature>
<dbReference type="GO" id="GO:0005634">
    <property type="term" value="C:nucleus"/>
    <property type="evidence" value="ECO:0007669"/>
    <property type="project" value="UniProtKB-SubCell"/>
</dbReference>
<feature type="compositionally biased region" description="Low complexity" evidence="4">
    <location>
        <begin position="325"/>
        <end position="336"/>
    </location>
</feature>
<organism evidence="7 8">
    <name type="scientific">Periconia macrospinosa</name>
    <dbReference type="NCBI Taxonomy" id="97972"/>
    <lineage>
        <taxon>Eukaryota</taxon>
        <taxon>Fungi</taxon>
        <taxon>Dikarya</taxon>
        <taxon>Ascomycota</taxon>
        <taxon>Pezizomycotina</taxon>
        <taxon>Dothideomycetes</taxon>
        <taxon>Pleosporomycetidae</taxon>
        <taxon>Pleosporales</taxon>
        <taxon>Massarineae</taxon>
        <taxon>Periconiaceae</taxon>
        <taxon>Periconia</taxon>
    </lineage>
</organism>
<dbReference type="PANTHER" id="PTHR12585:SF69">
    <property type="entry name" value="FI11703P"/>
    <property type="match status" value="1"/>
</dbReference>
<evidence type="ECO:0000256" key="2">
    <source>
        <dbReference type="ARBA" id="ARBA00009870"/>
    </source>
</evidence>
<dbReference type="EMBL" id="KZ805372">
    <property type="protein sequence ID" value="PVI00507.1"/>
    <property type="molecule type" value="Genomic_DNA"/>
</dbReference>
<feature type="region of interest" description="Disordered" evidence="4">
    <location>
        <begin position="193"/>
        <end position="249"/>
    </location>
</feature>
<dbReference type="OrthoDB" id="10071381at2759"/>
<gene>
    <name evidence="7" type="ORF">DM02DRAFT_718321</name>
</gene>
<dbReference type="Gene3D" id="1.10.10.580">
    <property type="entry name" value="Structural maintenance of chromosome 1. Chain E"/>
    <property type="match status" value="1"/>
</dbReference>
<dbReference type="STRING" id="97972.A0A2V1DQQ4"/>
<feature type="domain" description="Rad21/Rec8-like protein N-terminal" evidence="6">
    <location>
        <begin position="1"/>
        <end position="101"/>
    </location>
</feature>
<dbReference type="FunFam" id="1.10.10.580:FF:000004">
    <property type="entry name" value="Double-strand-break repair protein rad21"/>
    <property type="match status" value="1"/>
</dbReference>
<evidence type="ECO:0000256" key="4">
    <source>
        <dbReference type="SAM" id="MobiDB-lite"/>
    </source>
</evidence>
<evidence type="ECO:0000256" key="3">
    <source>
        <dbReference type="ARBA" id="ARBA00023242"/>
    </source>
</evidence>
<name>A0A2V1DQQ4_9PLEO</name>
<feature type="compositionally biased region" description="Acidic residues" evidence="4">
    <location>
        <begin position="433"/>
        <end position="442"/>
    </location>
</feature>
<accession>A0A2V1DQQ4</accession>
<feature type="domain" description="Rad21/Rec8-like protein C-terminal eukaryotic" evidence="5">
    <location>
        <begin position="537"/>
        <end position="570"/>
    </location>
</feature>
<dbReference type="Proteomes" id="UP000244855">
    <property type="component" value="Unassembled WGS sequence"/>
</dbReference>
<dbReference type="InterPro" id="IPR023093">
    <property type="entry name" value="ScpA-like_C"/>
</dbReference>
<dbReference type="GO" id="GO:0007064">
    <property type="term" value="P:mitotic sister chromatid cohesion"/>
    <property type="evidence" value="ECO:0007669"/>
    <property type="project" value="TreeGrafter"/>
</dbReference>
<dbReference type="Pfam" id="PF04825">
    <property type="entry name" value="Rad21_Rec8_N"/>
    <property type="match status" value="1"/>
</dbReference>
<dbReference type="Pfam" id="PF04824">
    <property type="entry name" value="Rad21_Rec8"/>
    <property type="match status" value="1"/>
</dbReference>
<dbReference type="GO" id="GO:0003682">
    <property type="term" value="F:chromatin binding"/>
    <property type="evidence" value="ECO:0007669"/>
    <property type="project" value="TreeGrafter"/>
</dbReference>
<keyword evidence="3" id="KW-0539">Nucleus</keyword>
<comment type="subcellular location">
    <subcellularLocation>
        <location evidence="1">Nucleus</location>
    </subcellularLocation>
</comment>
<feature type="compositionally biased region" description="Low complexity" evidence="4">
    <location>
        <begin position="415"/>
        <end position="426"/>
    </location>
</feature>
<dbReference type="GO" id="GO:1990414">
    <property type="term" value="P:replication-born double-strand break repair via sister chromatid exchange"/>
    <property type="evidence" value="ECO:0007669"/>
    <property type="project" value="TreeGrafter"/>
</dbReference>
<dbReference type="InterPro" id="IPR006909">
    <property type="entry name" value="Rad21/Rec8_C_eu"/>
</dbReference>
<reference evidence="7 8" key="1">
    <citation type="journal article" date="2018" name="Sci. Rep.">
        <title>Comparative genomics provides insights into the lifestyle and reveals functional heterogeneity of dark septate endophytic fungi.</title>
        <authorList>
            <person name="Knapp D.G."/>
            <person name="Nemeth J.B."/>
            <person name="Barry K."/>
            <person name="Hainaut M."/>
            <person name="Henrissat B."/>
            <person name="Johnson J."/>
            <person name="Kuo A."/>
            <person name="Lim J.H.P."/>
            <person name="Lipzen A."/>
            <person name="Nolan M."/>
            <person name="Ohm R.A."/>
            <person name="Tamas L."/>
            <person name="Grigoriev I.V."/>
            <person name="Spatafora J.W."/>
            <person name="Nagy L.G."/>
            <person name="Kovacs G.M."/>
        </authorList>
    </citation>
    <scope>NUCLEOTIDE SEQUENCE [LARGE SCALE GENOMIC DNA]</scope>
    <source>
        <strain evidence="7 8">DSE2036</strain>
    </source>
</reference>